<keyword evidence="2" id="KW-0406">Ion transport</keyword>
<evidence type="ECO:0000313" key="3">
    <source>
        <dbReference type="Proteomes" id="UP000095087"/>
    </source>
</evidence>
<dbReference type="CDD" id="cd00038">
    <property type="entry name" value="CAP_ED"/>
    <property type="match status" value="1"/>
</dbReference>
<name>A0A1E2S3H9_9HYPH</name>
<dbReference type="PROSITE" id="PS50042">
    <property type="entry name" value="CNMP_BINDING_3"/>
    <property type="match status" value="1"/>
</dbReference>
<dbReference type="STRING" id="1177755.A7A08_00723"/>
<dbReference type="InterPro" id="IPR014710">
    <property type="entry name" value="RmlC-like_jellyroll"/>
</dbReference>
<dbReference type="EMBL" id="MASI01000001">
    <property type="protein sequence ID" value="ODA68889.1"/>
    <property type="molecule type" value="Genomic_DNA"/>
</dbReference>
<dbReference type="AlphaFoldDB" id="A0A1E2S3H9"/>
<protein>
    <submittedName>
        <fullName evidence="2">Cyclic nucleotide-gated potassium channel</fullName>
    </submittedName>
</protein>
<dbReference type="InterPro" id="IPR000595">
    <property type="entry name" value="cNMP-bd_dom"/>
</dbReference>
<keyword evidence="3" id="KW-1185">Reference proteome</keyword>
<dbReference type="GO" id="GO:0005829">
    <property type="term" value="C:cytosol"/>
    <property type="evidence" value="ECO:0007669"/>
    <property type="project" value="TreeGrafter"/>
</dbReference>
<reference evidence="2 3" key="1">
    <citation type="submission" date="2016-07" db="EMBL/GenBank/DDBJ databases">
        <title>Draft genome sequence of Methyloligella halotolerans C2T (VKM B-2706T=CCUG 61687T=DSM 25045T), a halotolerant polyhydroxybutyrate accumulating methylotroph.</title>
        <authorList>
            <person name="Vasilenko O.V."/>
            <person name="Doronina N.V."/>
            <person name="Poroshina M.N."/>
            <person name="Tarlachkov S.V."/>
            <person name="Trotsenko Y.A."/>
        </authorList>
    </citation>
    <scope>NUCLEOTIDE SEQUENCE [LARGE SCALE GENOMIC DNA]</scope>
    <source>
        <strain evidence="2 3">VKM B-2706</strain>
    </source>
</reference>
<dbReference type="SMART" id="SM00100">
    <property type="entry name" value="cNMP"/>
    <property type="match status" value="1"/>
</dbReference>
<dbReference type="Gene3D" id="2.60.120.10">
    <property type="entry name" value="Jelly Rolls"/>
    <property type="match status" value="1"/>
</dbReference>
<dbReference type="GO" id="GO:0005952">
    <property type="term" value="C:cAMP-dependent protein kinase complex"/>
    <property type="evidence" value="ECO:0007669"/>
    <property type="project" value="InterPro"/>
</dbReference>
<dbReference type="SUPFAM" id="SSF51206">
    <property type="entry name" value="cAMP-binding domain-like"/>
    <property type="match status" value="1"/>
</dbReference>
<dbReference type="Proteomes" id="UP000095087">
    <property type="component" value="Unassembled WGS sequence"/>
</dbReference>
<proteinExistence type="predicted"/>
<keyword evidence="2" id="KW-0407">Ion channel</keyword>
<dbReference type="InterPro" id="IPR050503">
    <property type="entry name" value="cAMP-dep_PK_reg_su-like"/>
</dbReference>
<dbReference type="PANTHER" id="PTHR11635">
    <property type="entry name" value="CAMP-DEPENDENT PROTEIN KINASE REGULATORY CHAIN"/>
    <property type="match status" value="1"/>
</dbReference>
<evidence type="ECO:0000313" key="2">
    <source>
        <dbReference type="EMBL" id="ODA68889.1"/>
    </source>
</evidence>
<keyword evidence="2" id="KW-0813">Transport</keyword>
<dbReference type="InterPro" id="IPR018490">
    <property type="entry name" value="cNMP-bd_dom_sf"/>
</dbReference>
<dbReference type="GO" id="GO:0034220">
    <property type="term" value="P:monoatomic ion transmembrane transport"/>
    <property type="evidence" value="ECO:0007669"/>
    <property type="project" value="UniProtKB-KW"/>
</dbReference>
<dbReference type="InterPro" id="IPR018488">
    <property type="entry name" value="cNMP-bd_CS"/>
</dbReference>
<dbReference type="PANTHER" id="PTHR11635:SF152">
    <property type="entry name" value="CAMP-DEPENDENT PROTEIN KINASE TYPE I REGULATORY SUBUNIT-RELATED"/>
    <property type="match status" value="1"/>
</dbReference>
<evidence type="ECO:0000259" key="1">
    <source>
        <dbReference type="PROSITE" id="PS50042"/>
    </source>
</evidence>
<dbReference type="Pfam" id="PF00027">
    <property type="entry name" value="cNMP_binding"/>
    <property type="match status" value="1"/>
</dbReference>
<dbReference type="PROSITE" id="PS00888">
    <property type="entry name" value="CNMP_BINDING_1"/>
    <property type="match status" value="1"/>
</dbReference>
<gene>
    <name evidence="2" type="ORF">A7A08_00723</name>
</gene>
<feature type="domain" description="Cyclic nucleotide-binding" evidence="1">
    <location>
        <begin position="12"/>
        <end position="127"/>
    </location>
</feature>
<organism evidence="2 3">
    <name type="scientific">Methyloligella halotolerans</name>
    <dbReference type="NCBI Taxonomy" id="1177755"/>
    <lineage>
        <taxon>Bacteria</taxon>
        <taxon>Pseudomonadati</taxon>
        <taxon>Pseudomonadota</taxon>
        <taxon>Alphaproteobacteria</taxon>
        <taxon>Hyphomicrobiales</taxon>
        <taxon>Hyphomicrobiaceae</taxon>
        <taxon>Methyloligella</taxon>
    </lineage>
</organism>
<accession>A0A1E2S3H9</accession>
<comment type="caution">
    <text evidence="2">The sequence shown here is derived from an EMBL/GenBank/DDBJ whole genome shotgun (WGS) entry which is preliminary data.</text>
</comment>
<sequence>MITWGNVARVPLFDSLQAVEIAEVCRLLYARHFPAGAPIISAGDSGSAMYIIESGEAVAEHGDDLREPLGPGDFFGEAALLEHRRHKSDVVATSPCRIYVLDSVALAQLGRRHPELLRAIREVAKERRRDVPEDRRQTPKQET</sequence>